<evidence type="ECO:0000313" key="6">
    <source>
        <dbReference type="EMBL" id="KAI1509908.1"/>
    </source>
</evidence>
<protein>
    <submittedName>
        <fullName evidence="6">Glycosyl hydrolase family 18 protein</fullName>
    </submittedName>
</protein>
<keyword evidence="2" id="KW-0843">Virulence</keyword>
<evidence type="ECO:0000259" key="5">
    <source>
        <dbReference type="PROSITE" id="PS50941"/>
    </source>
</evidence>
<dbReference type="SMART" id="SM00270">
    <property type="entry name" value="ChtBD1"/>
    <property type="match status" value="2"/>
</dbReference>
<dbReference type="PANTHER" id="PTHR47700">
    <property type="entry name" value="V CHITINASE, PUTATIVE (AFU_ORTHOLOGUE AFUA_6G13720)-RELATED"/>
    <property type="match status" value="1"/>
</dbReference>
<organism evidence="6 7">
    <name type="scientific">Pyrenophora tritici-repentis</name>
    <dbReference type="NCBI Taxonomy" id="45151"/>
    <lineage>
        <taxon>Eukaryota</taxon>
        <taxon>Fungi</taxon>
        <taxon>Dikarya</taxon>
        <taxon>Ascomycota</taxon>
        <taxon>Pezizomycotina</taxon>
        <taxon>Dothideomycetes</taxon>
        <taxon>Pleosporomycetidae</taxon>
        <taxon>Pleosporales</taxon>
        <taxon>Pleosporineae</taxon>
        <taxon>Pleosporaceae</taxon>
        <taxon>Pyrenophora</taxon>
    </lineage>
</organism>
<dbReference type="InterPro" id="IPR001002">
    <property type="entry name" value="Chitin-bd_1"/>
</dbReference>
<proteinExistence type="predicted"/>
<keyword evidence="1 3" id="KW-0147">Chitin-binding</keyword>
<dbReference type="CDD" id="cd00035">
    <property type="entry name" value="ChtBD1"/>
    <property type="match status" value="1"/>
</dbReference>
<dbReference type="GO" id="GO:0016787">
    <property type="term" value="F:hydrolase activity"/>
    <property type="evidence" value="ECO:0007669"/>
    <property type="project" value="UniProtKB-KW"/>
</dbReference>
<evidence type="ECO:0000256" key="4">
    <source>
        <dbReference type="SAM" id="SignalP"/>
    </source>
</evidence>
<dbReference type="SUPFAM" id="SSF51445">
    <property type="entry name" value="(Trans)glycosidases"/>
    <property type="match status" value="1"/>
</dbReference>
<reference evidence="7" key="1">
    <citation type="journal article" date="2022" name="Microb. Genom.">
        <title>A global pangenome for the wheat fungal pathogen Pyrenophora tritici-repentis and prediction of effector protein structural homology.</title>
        <authorList>
            <person name="Moolhuijzen P.M."/>
            <person name="See P.T."/>
            <person name="Shi G."/>
            <person name="Powell H.R."/>
            <person name="Cockram J."/>
            <person name="Jorgensen L.N."/>
            <person name="Benslimane H."/>
            <person name="Strelkov S.E."/>
            <person name="Turner J."/>
            <person name="Liu Z."/>
            <person name="Moffat C.S."/>
        </authorList>
    </citation>
    <scope>NUCLEOTIDE SEQUENCE [LARGE SCALE GENOMIC DNA]</scope>
</reference>
<accession>A0A922SXA9</accession>
<dbReference type="PROSITE" id="PS00026">
    <property type="entry name" value="CHIT_BIND_I_1"/>
    <property type="match status" value="1"/>
</dbReference>
<evidence type="ECO:0000256" key="1">
    <source>
        <dbReference type="ARBA" id="ARBA00022669"/>
    </source>
</evidence>
<feature type="signal peptide" evidence="4">
    <location>
        <begin position="1"/>
        <end position="22"/>
    </location>
</feature>
<dbReference type="Pfam" id="PF00187">
    <property type="entry name" value="Chitin_bind_1"/>
    <property type="match status" value="1"/>
</dbReference>
<keyword evidence="6" id="KW-0378">Hydrolase</keyword>
<name>A0A922SXA9_9PLEO</name>
<dbReference type="PANTHER" id="PTHR47700:SF2">
    <property type="entry name" value="CHITINASE"/>
    <property type="match status" value="1"/>
</dbReference>
<keyword evidence="3" id="KW-1015">Disulfide bond</keyword>
<keyword evidence="4" id="KW-0732">Signal</keyword>
<dbReference type="GO" id="GO:0008061">
    <property type="term" value="F:chitin binding"/>
    <property type="evidence" value="ECO:0007669"/>
    <property type="project" value="UniProtKB-UniRule"/>
</dbReference>
<evidence type="ECO:0000256" key="3">
    <source>
        <dbReference type="PROSITE-ProRule" id="PRU00261"/>
    </source>
</evidence>
<dbReference type="PROSITE" id="PS50941">
    <property type="entry name" value="CHIT_BIND_I_2"/>
    <property type="match status" value="1"/>
</dbReference>
<dbReference type="SUPFAM" id="SSF57016">
    <property type="entry name" value="Plant lectins/antimicrobial peptides"/>
    <property type="match status" value="1"/>
</dbReference>
<comment type="caution">
    <text evidence="3">Lacks conserved residue(s) required for the propagation of feature annotation.</text>
</comment>
<feature type="disulfide bond" evidence="3">
    <location>
        <begin position="151"/>
        <end position="165"/>
    </location>
</feature>
<feature type="chain" id="PRO_5037618487" evidence="4">
    <location>
        <begin position="23"/>
        <end position="288"/>
    </location>
</feature>
<comment type="caution">
    <text evidence="6">The sequence shown here is derived from an EMBL/GenBank/DDBJ whole genome shotgun (WGS) entry which is preliminary data.</text>
</comment>
<dbReference type="InterPro" id="IPR017853">
    <property type="entry name" value="GH"/>
</dbReference>
<dbReference type="Gene3D" id="3.20.20.80">
    <property type="entry name" value="Glycosidases"/>
    <property type="match status" value="1"/>
</dbReference>
<dbReference type="InterPro" id="IPR053214">
    <property type="entry name" value="LysM12-like"/>
</dbReference>
<dbReference type="Proteomes" id="UP000249757">
    <property type="component" value="Unassembled WGS sequence"/>
</dbReference>
<sequence>MAGTKLIALWTLILCILPSATALPSSHSHSHSRFHKKVIAPTCRNPVSPFDYSAKVQRDENAPICHVTPGVDLFPRSLEPRAEDDYSCSESKPCKNGACCPKATGYCNYGEKYCGTNGQSPNEVCWSNCDAKAECGRDAAVPGKKCPLNVCCSAFGFCGMTDEFCQKGTKEEPGCQSNCEQPGSGSSGGDVQKKVIGYYEAWAHDRKCQGMDFKDIPTGALTHLFFSFGYISPGEFDLVPMDDLKPDLFSQFTAVNTDVNEQAERAQPIGLLSQLSGGQQLARLARIG</sequence>
<dbReference type="Gene3D" id="3.30.60.10">
    <property type="entry name" value="Endochitinase-like"/>
    <property type="match status" value="1"/>
</dbReference>
<keyword evidence="7" id="KW-1185">Reference proteome</keyword>
<feature type="domain" description="Chitin-binding type-1" evidence="5">
    <location>
        <begin position="132"/>
        <end position="181"/>
    </location>
</feature>
<dbReference type="InterPro" id="IPR036861">
    <property type="entry name" value="Endochitinase-like_sf"/>
</dbReference>
<gene>
    <name evidence="6" type="ORF">Ptr86124_010946</name>
</gene>
<dbReference type="InterPro" id="IPR018371">
    <property type="entry name" value="Chitin-binding_1_CS"/>
</dbReference>
<evidence type="ECO:0000256" key="2">
    <source>
        <dbReference type="ARBA" id="ARBA00023026"/>
    </source>
</evidence>
<dbReference type="EMBL" id="NRDI02000018">
    <property type="protein sequence ID" value="KAI1509908.1"/>
    <property type="molecule type" value="Genomic_DNA"/>
</dbReference>
<feature type="disulfide bond" evidence="3">
    <location>
        <begin position="175"/>
        <end position="179"/>
    </location>
</feature>
<dbReference type="AlphaFoldDB" id="A0A922SXA9"/>
<feature type="disulfide bond" evidence="3">
    <location>
        <begin position="146"/>
        <end position="158"/>
    </location>
</feature>
<evidence type="ECO:0000313" key="7">
    <source>
        <dbReference type="Proteomes" id="UP000249757"/>
    </source>
</evidence>